<dbReference type="RefSeq" id="WP_175223194.1">
    <property type="nucleotide sequence ID" value="NZ_CABWIL020000034.1"/>
</dbReference>
<name>A0A6J5JML7_9BURK</name>
<gene>
    <name evidence="1" type="ORF">BLA3211_07044</name>
</gene>
<evidence type="ECO:0000313" key="1">
    <source>
        <dbReference type="EMBL" id="CAB3972588.1"/>
    </source>
</evidence>
<protein>
    <submittedName>
        <fullName evidence="1">Uncharacterized protein</fullName>
    </submittedName>
</protein>
<proteinExistence type="predicted"/>
<reference evidence="1 2" key="1">
    <citation type="submission" date="2020-04" db="EMBL/GenBank/DDBJ databases">
        <authorList>
            <person name="Depoorter E."/>
        </authorList>
    </citation>
    <scope>NUCLEOTIDE SEQUENCE [LARGE SCALE GENOMIC DNA]</scope>
    <source>
        <strain evidence="1 2">BCC0217</strain>
    </source>
</reference>
<dbReference type="Proteomes" id="UP000494301">
    <property type="component" value="Unassembled WGS sequence"/>
</dbReference>
<dbReference type="AlphaFoldDB" id="A0A6J5JML7"/>
<evidence type="ECO:0000313" key="2">
    <source>
        <dbReference type="Proteomes" id="UP000494301"/>
    </source>
</evidence>
<accession>A0A6J5JML7</accession>
<sequence length="121" mass="12945">MSSIFDRAAALSVVTSALTDAIACAYVDALPIDGYAGTGVLADWAPASGRCHEQVDCWLAMHPGDTPVRGWLSDGGNDAQQRFVSHSLVRTTAGELLDVAYPPPPYVQHFVEHPAMRLPKP</sequence>
<dbReference type="EMBL" id="CABWIL020000034">
    <property type="protein sequence ID" value="CAB3972588.1"/>
    <property type="molecule type" value="Genomic_DNA"/>
</dbReference>
<organism evidence="1 2">
    <name type="scientific">Burkholderia aenigmatica</name>
    <dbReference type="NCBI Taxonomy" id="2015348"/>
    <lineage>
        <taxon>Bacteria</taxon>
        <taxon>Pseudomonadati</taxon>
        <taxon>Pseudomonadota</taxon>
        <taxon>Betaproteobacteria</taxon>
        <taxon>Burkholderiales</taxon>
        <taxon>Burkholderiaceae</taxon>
        <taxon>Burkholderia</taxon>
        <taxon>Burkholderia cepacia complex</taxon>
    </lineage>
</organism>